<accession>A0AAD4PFX7</accession>
<keyword evidence="2" id="KW-1185">Reference proteome</keyword>
<protein>
    <recommendedName>
        <fullName evidence="3">Reverse transcriptase</fullName>
    </recommendedName>
</protein>
<dbReference type="AlphaFoldDB" id="A0AAD4PFX7"/>
<sequence length="59" mass="6597">MTEALDAMDFVISPDMNSMLGKHFTREELATALSQMHPSKAPGPDGMSVLFYKKLWPIL</sequence>
<organism evidence="1 2">
    <name type="scientific">Perilla frutescens var. hirtella</name>
    <name type="common">Perilla citriodora</name>
    <name type="synonym">Perilla setoyensis</name>
    <dbReference type="NCBI Taxonomy" id="608512"/>
    <lineage>
        <taxon>Eukaryota</taxon>
        <taxon>Viridiplantae</taxon>
        <taxon>Streptophyta</taxon>
        <taxon>Embryophyta</taxon>
        <taxon>Tracheophyta</taxon>
        <taxon>Spermatophyta</taxon>
        <taxon>Magnoliopsida</taxon>
        <taxon>eudicotyledons</taxon>
        <taxon>Gunneridae</taxon>
        <taxon>Pentapetalae</taxon>
        <taxon>asterids</taxon>
        <taxon>lamiids</taxon>
        <taxon>Lamiales</taxon>
        <taxon>Lamiaceae</taxon>
        <taxon>Nepetoideae</taxon>
        <taxon>Elsholtzieae</taxon>
        <taxon>Perilla</taxon>
    </lineage>
</organism>
<evidence type="ECO:0000313" key="1">
    <source>
        <dbReference type="EMBL" id="KAH6837761.1"/>
    </source>
</evidence>
<evidence type="ECO:0000313" key="2">
    <source>
        <dbReference type="Proteomes" id="UP001190926"/>
    </source>
</evidence>
<dbReference type="EMBL" id="SDAM02000009">
    <property type="protein sequence ID" value="KAH6837761.1"/>
    <property type="molecule type" value="Genomic_DNA"/>
</dbReference>
<reference evidence="1 2" key="1">
    <citation type="journal article" date="2021" name="Nat. Commun.">
        <title>Incipient diploidization of the medicinal plant Perilla within 10,000 years.</title>
        <authorList>
            <person name="Zhang Y."/>
            <person name="Shen Q."/>
            <person name="Leng L."/>
            <person name="Zhang D."/>
            <person name="Chen S."/>
            <person name="Shi Y."/>
            <person name="Ning Z."/>
            <person name="Chen S."/>
        </authorList>
    </citation>
    <scope>NUCLEOTIDE SEQUENCE [LARGE SCALE GENOMIC DNA]</scope>
    <source>
        <strain evidence="2">cv. PC099</strain>
    </source>
</reference>
<comment type="caution">
    <text evidence="1">The sequence shown here is derived from an EMBL/GenBank/DDBJ whole genome shotgun (WGS) entry which is preliminary data.</text>
</comment>
<gene>
    <name evidence="1" type="ORF">C2S53_019308</name>
</gene>
<name>A0AAD4PFX7_PERFH</name>
<dbReference type="Proteomes" id="UP001190926">
    <property type="component" value="Unassembled WGS sequence"/>
</dbReference>
<evidence type="ECO:0008006" key="3">
    <source>
        <dbReference type="Google" id="ProtNLM"/>
    </source>
</evidence>
<proteinExistence type="predicted"/>